<dbReference type="SUPFAM" id="SSF53383">
    <property type="entry name" value="PLP-dependent transferases"/>
    <property type="match status" value="1"/>
</dbReference>
<organism evidence="5">
    <name type="scientific">uncultured Thiotrichaceae bacterium</name>
    <dbReference type="NCBI Taxonomy" id="298394"/>
    <lineage>
        <taxon>Bacteria</taxon>
        <taxon>Pseudomonadati</taxon>
        <taxon>Pseudomonadota</taxon>
        <taxon>Gammaproteobacteria</taxon>
        <taxon>Thiotrichales</taxon>
        <taxon>Thiotrichaceae</taxon>
        <taxon>environmental samples</taxon>
    </lineage>
</organism>
<dbReference type="Gene3D" id="3.40.640.10">
    <property type="entry name" value="Type I PLP-dependent aspartate aminotransferase-like (Major domain)"/>
    <property type="match status" value="1"/>
</dbReference>
<dbReference type="GO" id="GO:0019464">
    <property type="term" value="P:glycine decarboxylation via glycine cleavage system"/>
    <property type="evidence" value="ECO:0007669"/>
    <property type="project" value="TreeGrafter"/>
</dbReference>
<evidence type="ECO:0000259" key="4">
    <source>
        <dbReference type="Pfam" id="PF02347"/>
    </source>
</evidence>
<dbReference type="InterPro" id="IPR015424">
    <property type="entry name" value="PyrdxlP-dep_Trfase"/>
</dbReference>
<name>A0A6S6SHQ1_9GAMM</name>
<feature type="domain" description="Glycine cleavage system P-protein N-terminal" evidence="4">
    <location>
        <begin position="19"/>
        <end position="297"/>
    </location>
</feature>
<gene>
    <name evidence="5" type="ORF">HELGO_WM73470</name>
</gene>
<reference evidence="5" key="1">
    <citation type="submission" date="2020-01" db="EMBL/GenBank/DDBJ databases">
        <authorList>
            <person name="Meier V. D."/>
            <person name="Meier V D."/>
        </authorList>
    </citation>
    <scope>NUCLEOTIDE SEQUENCE</scope>
    <source>
        <strain evidence="5">HLG_WM_MAG_09</strain>
    </source>
</reference>
<dbReference type="GO" id="GO:0030170">
    <property type="term" value="F:pyridoxal phosphate binding"/>
    <property type="evidence" value="ECO:0007669"/>
    <property type="project" value="TreeGrafter"/>
</dbReference>
<proteinExistence type="predicted"/>
<dbReference type="EMBL" id="CACVAT010000065">
    <property type="protein sequence ID" value="CAA6804439.1"/>
    <property type="molecule type" value="Genomic_DNA"/>
</dbReference>
<dbReference type="GO" id="GO:0016594">
    <property type="term" value="F:glycine binding"/>
    <property type="evidence" value="ECO:0007669"/>
    <property type="project" value="TreeGrafter"/>
</dbReference>
<dbReference type="GO" id="GO:0005960">
    <property type="term" value="C:glycine cleavage complex"/>
    <property type="evidence" value="ECO:0007669"/>
    <property type="project" value="TreeGrafter"/>
</dbReference>
<dbReference type="PANTHER" id="PTHR11773">
    <property type="entry name" value="GLYCINE DEHYDROGENASE, DECARBOXYLATING"/>
    <property type="match status" value="1"/>
</dbReference>
<sequence length="297" mass="32490">MAHTTYRLNDLEQTNNFTRRNIGPDEQQTQQMLAELGLGSLDDLIGATVPGSIRLDDALDMEDSVTEVAALAELKQLASQNTVNKSYIGMGYHNTLTPNVILRNVLENPGWYTAYTPYQPEISQGRLEALLNFQQMIMDLTGMDLANASLLDEATAAAEAMTLCKRSNRKKSDAYFVADDVHPQVLDVIKTRAEYFGYELIIGNPFTELENADVFGAQLQYPSTYGDVHDLTAVIAQAKEQKAMVAVATDPLALGLLKSPGEMGADVVFGSSQRFGVPMGFGGPHAAFFATNEKLKR</sequence>
<dbReference type="InterPro" id="IPR015421">
    <property type="entry name" value="PyrdxlP-dep_Trfase_major"/>
</dbReference>
<evidence type="ECO:0000313" key="5">
    <source>
        <dbReference type="EMBL" id="CAA6804439.1"/>
    </source>
</evidence>
<dbReference type="Pfam" id="PF02347">
    <property type="entry name" value="GDC-P"/>
    <property type="match status" value="1"/>
</dbReference>
<dbReference type="GO" id="GO:0004375">
    <property type="term" value="F:glycine dehydrogenase (decarboxylating) activity"/>
    <property type="evidence" value="ECO:0007669"/>
    <property type="project" value="UniProtKB-EC"/>
</dbReference>
<dbReference type="InterPro" id="IPR020581">
    <property type="entry name" value="GDC_P"/>
</dbReference>
<dbReference type="FunFam" id="3.40.640.10:FF:000199">
    <property type="entry name" value="Glycine dehydrogenase [decarboxylating], mitochondrial"/>
    <property type="match status" value="1"/>
</dbReference>
<evidence type="ECO:0000256" key="1">
    <source>
        <dbReference type="ARBA" id="ARBA00003788"/>
    </source>
</evidence>
<dbReference type="EC" id="1.4.4.2" evidence="5"/>
<comment type="function">
    <text evidence="1">The glycine cleavage system catalyzes the degradation of glycine. The P protein binds the alpha-amino group of glycine through its pyridoxal phosphate cofactor; CO(2) is released and the remaining methylamine moiety is then transferred to the lipoamide cofactor of the H protein.</text>
</comment>
<keyword evidence="3 5" id="KW-0560">Oxidoreductase</keyword>
<accession>A0A6S6SHQ1</accession>
<dbReference type="AlphaFoldDB" id="A0A6S6SHQ1"/>
<evidence type="ECO:0000256" key="3">
    <source>
        <dbReference type="ARBA" id="ARBA00023002"/>
    </source>
</evidence>
<keyword evidence="2" id="KW-0663">Pyridoxal phosphate</keyword>
<protein>
    <submittedName>
        <fullName evidence="5">Glycine dehydrogenase [decarboxylating] (Glycine cleavage system P protein) (EC)</fullName>
        <ecNumber evidence="5">1.4.4.2</ecNumber>
    </submittedName>
</protein>
<dbReference type="GO" id="GO:0005829">
    <property type="term" value="C:cytosol"/>
    <property type="evidence" value="ECO:0007669"/>
    <property type="project" value="TreeGrafter"/>
</dbReference>
<evidence type="ECO:0000256" key="2">
    <source>
        <dbReference type="ARBA" id="ARBA00022898"/>
    </source>
</evidence>
<dbReference type="PANTHER" id="PTHR11773:SF1">
    <property type="entry name" value="GLYCINE DEHYDROGENASE (DECARBOXYLATING), MITOCHONDRIAL"/>
    <property type="match status" value="1"/>
</dbReference>
<dbReference type="InterPro" id="IPR049315">
    <property type="entry name" value="GDC-P_N"/>
</dbReference>